<comment type="caution">
    <text evidence="2">The sequence shown here is derived from an EMBL/GenBank/DDBJ whole genome shotgun (WGS) entry which is preliminary data.</text>
</comment>
<keyword evidence="3" id="KW-1185">Reference proteome</keyword>
<feature type="region of interest" description="Disordered" evidence="1">
    <location>
        <begin position="104"/>
        <end position="133"/>
    </location>
</feature>
<protein>
    <submittedName>
        <fullName evidence="2">Uncharacterized protein</fullName>
    </submittedName>
</protein>
<dbReference type="OrthoDB" id="5105740at2759"/>
<organism evidence="2 3">
    <name type="scientific">Fusarium longipes</name>
    <dbReference type="NCBI Taxonomy" id="694270"/>
    <lineage>
        <taxon>Eukaryota</taxon>
        <taxon>Fungi</taxon>
        <taxon>Dikarya</taxon>
        <taxon>Ascomycota</taxon>
        <taxon>Pezizomycotina</taxon>
        <taxon>Sordariomycetes</taxon>
        <taxon>Hypocreomycetidae</taxon>
        <taxon>Hypocreales</taxon>
        <taxon>Nectriaceae</taxon>
        <taxon>Fusarium</taxon>
    </lineage>
</organism>
<feature type="compositionally biased region" description="Gly residues" evidence="1">
    <location>
        <begin position="116"/>
        <end position="125"/>
    </location>
</feature>
<feature type="non-terminal residue" evidence="2">
    <location>
        <position position="1"/>
    </location>
</feature>
<evidence type="ECO:0000313" key="3">
    <source>
        <dbReference type="Proteomes" id="UP000266234"/>
    </source>
</evidence>
<dbReference type="Proteomes" id="UP000266234">
    <property type="component" value="Unassembled WGS sequence"/>
</dbReference>
<feature type="region of interest" description="Disordered" evidence="1">
    <location>
        <begin position="167"/>
        <end position="193"/>
    </location>
</feature>
<proteinExistence type="predicted"/>
<reference evidence="2 3" key="1">
    <citation type="journal article" date="2018" name="PLoS Pathog.">
        <title>Evolution of structural diversity of trichothecenes, a family of toxins produced by plant pathogenic and entomopathogenic fungi.</title>
        <authorList>
            <person name="Proctor R.H."/>
            <person name="McCormick S.P."/>
            <person name="Kim H.S."/>
            <person name="Cardoza R.E."/>
            <person name="Stanley A.M."/>
            <person name="Lindo L."/>
            <person name="Kelly A."/>
            <person name="Brown D.W."/>
            <person name="Lee T."/>
            <person name="Vaughan M.M."/>
            <person name="Alexander N.J."/>
            <person name="Busman M."/>
            <person name="Gutierrez S."/>
        </authorList>
    </citation>
    <scope>NUCLEOTIDE SEQUENCE [LARGE SCALE GENOMIC DNA]</scope>
    <source>
        <strain evidence="2 3">NRRL 20695</strain>
    </source>
</reference>
<dbReference type="STRING" id="694270.A0A395SD34"/>
<gene>
    <name evidence="2" type="ORF">FLONG3_7629</name>
</gene>
<feature type="region of interest" description="Disordered" evidence="1">
    <location>
        <begin position="270"/>
        <end position="346"/>
    </location>
</feature>
<accession>A0A395SD34</accession>
<dbReference type="AlphaFoldDB" id="A0A395SD34"/>
<evidence type="ECO:0000313" key="2">
    <source>
        <dbReference type="EMBL" id="RGP69972.1"/>
    </source>
</evidence>
<evidence type="ECO:0000256" key="1">
    <source>
        <dbReference type="SAM" id="MobiDB-lite"/>
    </source>
</evidence>
<sequence length="346" mass="35823">AAAAAAAAAAANGMNGVGRVNVPNQLAAAAAAAAGQARPRMPMQSPAATGMGGVPAHMAGGLVPPNQMNGVQQAQMQAMGQHNRMPMPNPPPDVSLMMRAQRISEQQRAAQMHVQGGPGTPGQGATGAQQSSPAQMRNAVNGINGNPMNQQSFLNNAQAMMAQFNQGNLSSPQPNGLHMPSGPAGSLAPRPQTQLPPAIQAQLNQLEAQFRTKNPSLTPEQTRQLATEHLTRLMMAQRSAMSSAAGTASGGLAGSIAATTSPHQYAALLRQQQQQQASAAAGSPGQQHQQPHQQGQHQPQPQQQQAQAKQQQPQQQSQQVQAQAQAQHQAQQQQRQASGSATPSAG</sequence>
<dbReference type="EMBL" id="PXOG01000176">
    <property type="protein sequence ID" value="RGP69972.1"/>
    <property type="molecule type" value="Genomic_DNA"/>
</dbReference>
<name>A0A395SD34_9HYPO</name>
<feature type="compositionally biased region" description="Low complexity" evidence="1">
    <location>
        <begin position="271"/>
        <end position="346"/>
    </location>
</feature>